<proteinExistence type="predicted"/>
<feature type="region of interest" description="Disordered" evidence="1">
    <location>
        <begin position="64"/>
        <end position="84"/>
    </location>
</feature>
<dbReference type="EMBL" id="JAMZMK010011020">
    <property type="protein sequence ID" value="KAI7729328.1"/>
    <property type="molecule type" value="Genomic_DNA"/>
</dbReference>
<evidence type="ECO:0000256" key="1">
    <source>
        <dbReference type="SAM" id="MobiDB-lite"/>
    </source>
</evidence>
<dbReference type="AlphaFoldDB" id="A0AAD5G6M9"/>
<gene>
    <name evidence="2" type="ORF">M8C21_023177</name>
</gene>
<evidence type="ECO:0000313" key="3">
    <source>
        <dbReference type="Proteomes" id="UP001206925"/>
    </source>
</evidence>
<feature type="non-terminal residue" evidence="2">
    <location>
        <position position="1"/>
    </location>
</feature>
<dbReference type="Proteomes" id="UP001206925">
    <property type="component" value="Unassembled WGS sequence"/>
</dbReference>
<name>A0AAD5G6M9_AMBAR</name>
<feature type="compositionally biased region" description="Basic and acidic residues" evidence="1">
    <location>
        <begin position="64"/>
        <end position="78"/>
    </location>
</feature>
<protein>
    <submittedName>
        <fullName evidence="2">Uncharacterized protein</fullName>
    </submittedName>
</protein>
<accession>A0AAD5G6M9</accession>
<evidence type="ECO:0000313" key="2">
    <source>
        <dbReference type="EMBL" id="KAI7729328.1"/>
    </source>
</evidence>
<reference evidence="2" key="1">
    <citation type="submission" date="2022-06" db="EMBL/GenBank/DDBJ databases">
        <title>Uncovering the hologenomic basis of an extraordinary plant invasion.</title>
        <authorList>
            <person name="Bieker V.C."/>
            <person name="Martin M.D."/>
            <person name="Gilbert T."/>
            <person name="Hodgins K."/>
            <person name="Battlay P."/>
            <person name="Petersen B."/>
            <person name="Wilson J."/>
        </authorList>
    </citation>
    <scope>NUCLEOTIDE SEQUENCE</scope>
    <source>
        <strain evidence="2">AA19_3_7</strain>
        <tissue evidence="2">Leaf</tissue>
    </source>
</reference>
<organism evidence="2 3">
    <name type="scientific">Ambrosia artemisiifolia</name>
    <name type="common">Common ragweed</name>
    <dbReference type="NCBI Taxonomy" id="4212"/>
    <lineage>
        <taxon>Eukaryota</taxon>
        <taxon>Viridiplantae</taxon>
        <taxon>Streptophyta</taxon>
        <taxon>Embryophyta</taxon>
        <taxon>Tracheophyta</taxon>
        <taxon>Spermatophyta</taxon>
        <taxon>Magnoliopsida</taxon>
        <taxon>eudicotyledons</taxon>
        <taxon>Gunneridae</taxon>
        <taxon>Pentapetalae</taxon>
        <taxon>asterids</taxon>
        <taxon>campanulids</taxon>
        <taxon>Asterales</taxon>
        <taxon>Asteraceae</taxon>
        <taxon>Asteroideae</taxon>
        <taxon>Heliantheae alliance</taxon>
        <taxon>Heliantheae</taxon>
        <taxon>Ambrosia</taxon>
    </lineage>
</organism>
<comment type="caution">
    <text evidence="2">The sequence shown here is derived from an EMBL/GenBank/DDBJ whole genome shotgun (WGS) entry which is preliminary data.</text>
</comment>
<sequence>KRVFVGELASYEREALLHQSHPRGRLRVENRFQKAYAVSIYLPDENLLLLSTYRGIQGKTSLRNEEAHGTRGLHDGSPSDKSNANEATHKLLYCEVKEIIDCSKTFKWEGKPLGIVYSSLARMTMWKTDVIIVAFEF</sequence>
<keyword evidence="3" id="KW-1185">Reference proteome</keyword>